<dbReference type="InterPro" id="IPR050275">
    <property type="entry name" value="PGM_Phosphatase"/>
</dbReference>
<accession>A0ABQ2L848</accession>
<dbReference type="CDD" id="cd07067">
    <property type="entry name" value="HP_PGM_like"/>
    <property type="match status" value="1"/>
</dbReference>
<dbReference type="SUPFAM" id="SSF53254">
    <property type="entry name" value="Phosphoglycerate mutase-like"/>
    <property type="match status" value="1"/>
</dbReference>
<gene>
    <name evidence="1" type="ORF">GCM10010969_29400</name>
</gene>
<dbReference type="InterPro" id="IPR029033">
    <property type="entry name" value="His_PPase_superfam"/>
</dbReference>
<dbReference type="PANTHER" id="PTHR48100">
    <property type="entry name" value="BROAD-SPECIFICITY PHOSPHATASE YOR283W-RELATED"/>
    <property type="match status" value="1"/>
</dbReference>
<dbReference type="Gene3D" id="3.40.50.1240">
    <property type="entry name" value="Phosphoglycerate mutase-like"/>
    <property type="match status" value="1"/>
</dbReference>
<sequence length="202" mass="23005">MMLIGLIRHGLTDWNAAGRIQGRSDIPLNDEGRKQAGRLAERLAEESQQWDFVISSNLLRAEETAKIIADKLNLPLLEADARLTERGFGQVEGLTLAEREERFGADWNMRDLGQEKLEALEERMLAFMADLEIKYPDRNVLVVTHGGLLAQLYTSLYKDRLTERIGNLSLTVLEKREDLWEPLIFNCTKHLLAEASSSENRN</sequence>
<proteinExistence type="predicted"/>
<reference evidence="2" key="1">
    <citation type="journal article" date="2019" name="Int. J. Syst. Evol. Microbiol.">
        <title>The Global Catalogue of Microorganisms (GCM) 10K type strain sequencing project: providing services to taxonomists for standard genome sequencing and annotation.</title>
        <authorList>
            <consortium name="The Broad Institute Genomics Platform"/>
            <consortium name="The Broad Institute Genome Sequencing Center for Infectious Disease"/>
            <person name="Wu L."/>
            <person name="Ma J."/>
        </authorList>
    </citation>
    <scope>NUCLEOTIDE SEQUENCE [LARGE SCALE GENOMIC DNA]</scope>
    <source>
        <strain evidence="2">CGMCC 1.6964</strain>
    </source>
</reference>
<dbReference type="SMART" id="SM00855">
    <property type="entry name" value="PGAM"/>
    <property type="match status" value="1"/>
</dbReference>
<dbReference type="Proteomes" id="UP000606653">
    <property type="component" value="Unassembled WGS sequence"/>
</dbReference>
<name>A0ABQ2L848_9BACL</name>
<dbReference type="PANTHER" id="PTHR48100:SF59">
    <property type="entry name" value="ADENOSYLCOBALAMIN_ALPHA-RIBAZOLE PHOSPHATASE"/>
    <property type="match status" value="1"/>
</dbReference>
<dbReference type="Pfam" id="PF00300">
    <property type="entry name" value="His_Phos_1"/>
    <property type="match status" value="1"/>
</dbReference>
<organism evidence="1 2">
    <name type="scientific">Saccharibacillus kuerlensis</name>
    <dbReference type="NCBI Taxonomy" id="459527"/>
    <lineage>
        <taxon>Bacteria</taxon>
        <taxon>Bacillati</taxon>
        <taxon>Bacillota</taxon>
        <taxon>Bacilli</taxon>
        <taxon>Bacillales</taxon>
        <taxon>Paenibacillaceae</taxon>
        <taxon>Saccharibacillus</taxon>
    </lineage>
</organism>
<dbReference type="EMBL" id="BMLN01000008">
    <property type="protein sequence ID" value="GGO04302.1"/>
    <property type="molecule type" value="Genomic_DNA"/>
</dbReference>
<evidence type="ECO:0000313" key="2">
    <source>
        <dbReference type="Proteomes" id="UP000606653"/>
    </source>
</evidence>
<keyword evidence="2" id="KW-1185">Reference proteome</keyword>
<dbReference type="InterPro" id="IPR013078">
    <property type="entry name" value="His_Pase_superF_clade-1"/>
</dbReference>
<protein>
    <submittedName>
        <fullName evidence="1">Fructose 1,6-bisphosphatase</fullName>
    </submittedName>
</protein>
<evidence type="ECO:0000313" key="1">
    <source>
        <dbReference type="EMBL" id="GGO04302.1"/>
    </source>
</evidence>
<comment type="caution">
    <text evidence="1">The sequence shown here is derived from an EMBL/GenBank/DDBJ whole genome shotgun (WGS) entry which is preliminary data.</text>
</comment>